<dbReference type="PROSITE" id="PS00678">
    <property type="entry name" value="WD_REPEATS_1"/>
    <property type="match status" value="1"/>
</dbReference>
<keyword evidence="8" id="KW-0256">Endoplasmic reticulum</keyword>
<dbReference type="AlphaFoldDB" id="A0A1X2GHV6"/>
<dbReference type="Gene3D" id="2.130.10.10">
    <property type="entry name" value="YVTN repeat-like/Quinoprotein amine dehydrogenase"/>
    <property type="match status" value="1"/>
</dbReference>
<accession>A0A1X2GHV6</accession>
<keyword evidence="5" id="KW-0813">Transport</keyword>
<dbReference type="SMART" id="SM00320">
    <property type="entry name" value="WD40"/>
    <property type="match status" value="6"/>
</dbReference>
<feature type="compositionally biased region" description="Polar residues" evidence="13">
    <location>
        <begin position="1097"/>
        <end position="1126"/>
    </location>
</feature>
<evidence type="ECO:0000256" key="6">
    <source>
        <dbReference type="ARBA" id="ARBA00022574"/>
    </source>
</evidence>
<dbReference type="GO" id="GO:0007029">
    <property type="term" value="P:endoplasmic reticulum organization"/>
    <property type="evidence" value="ECO:0007669"/>
    <property type="project" value="TreeGrafter"/>
</dbReference>
<dbReference type="STRING" id="101127.A0A1X2GHV6"/>
<comment type="subcellular location">
    <subcellularLocation>
        <location evidence="1">Endoplasmic reticulum</location>
    </subcellularLocation>
</comment>
<dbReference type="Proteomes" id="UP000242146">
    <property type="component" value="Unassembled WGS sequence"/>
</dbReference>
<evidence type="ECO:0000256" key="4">
    <source>
        <dbReference type="ARBA" id="ARBA00021236"/>
    </source>
</evidence>
<keyword evidence="6 12" id="KW-0853">WD repeat</keyword>
<sequence>MTRLVHDLPQTTFSWCPTTPILATVADNDNRSQLELFQIGSNASGTTQTSLGKASTSSRVHALAWGDLQMTNSWGILAAGTENGGLEIWDPWAIAGDSSSTLLHETKTSSRRVIRMDFNRNQKNLLATACNDNDVAVWDLSHGLGRPYKAGGSLGAADEMVTNLSWNNHVPHILSLSYTSGRVSILDLRSRSREIIVLQGDHYVSSMAWHPDMATHLVSASDDDHSPHILSWDLRHAQKPERTLQGHTKGVTDVSWCRQDSDVLVSSAKDGKLIGWNPKLGSSIEVANTNAGHHALQVEFCPRNPNWLASWNLGDIYIWTIPHDQRTAENSIVDDNNNAIPTSQKSPPKWLRRPVGATFSFGGRLVVFSSKTPSSHGHPSQPLPKQRLVVHTFHDTTLTQRMLDLEATRSDQQQRLKLLNRHCTPSQHDPSSLDAYDWPVLQCLFSSTPRQALLEFLGLDPTKTTTADLVGKATKSAAPYRPSGHNSKVLSPPVSPGYDDNSASPRPFFNPARYDSRGDAGVADSLSGIFPAAASTQEAPMHDDAHFFADQSTTTTAQAASAYASSALDKQITLALAVGNLDLAVDLCLQDDHRAADALVLAFSGSQNLINKTRRAYLERRAHVPYLQLLDSVTRQDLTSYVQNCHVDDWRTVLSVLCAYAPPAHLVSLCDLLGQRLETAATTYLASTTLLDTDGADPQQWLRQARVCYMMAGKSNRVLALWLAEWESQYRLTGKANVLLGPNQQAMLLVTLMEKITLLFAAFDHQSQSLEDLLLSASPNTASTTSPESIAVTDQLHAKYADYAHLLAFHGHLDLAFKYVEMIPSHSRDVLVLRHRLYEAMGANGPLVALKPPKYPFDRQHHVVASSPLHGFAQHLSFAIDPSAQHYPHQQPSHDLHLQQEGLEDDDDDLPGMLPTPMPQRRPPFVDPQQQRRYHRLSRQLSTDVFGHQSSPPNPWNREDVSRDILHFDPIQYRPPGLFQEESFFDSLTAPFRQPAAPPQPLQHQRPYQQMPYPRQHLQGLYIDPDDNEYYADADDRHDGSFDHDEHPSFFDSPTPVGPPTAQQVAEANRARAAPFYPLPHQQPPQPPTYPYQHQTSPSQAASDQSMSTPFQQERSPRHLQQQQHPWGSPTMPTGHYPENNSSPQRDRDRLVYLGQPDQGARLPMNHDDRSSKRYAYVHIMQVFTKILPSSRQHMEPMQRKQWDDVEKRLNGLFDQLQQNELKDDVVQSLLKLVQGKKISQRKFV</sequence>
<proteinExistence type="inferred from homology"/>
<comment type="caution">
    <text evidence="14">The sequence shown here is derived from an EMBL/GenBank/DDBJ whole genome shotgun (WGS) entry which is preliminary data.</text>
</comment>
<dbReference type="InterPro" id="IPR015943">
    <property type="entry name" value="WD40/YVTN_repeat-like_dom_sf"/>
</dbReference>
<dbReference type="PANTHER" id="PTHR13923">
    <property type="entry name" value="SEC31-RELATED PROTEIN"/>
    <property type="match status" value="1"/>
</dbReference>
<keyword evidence="15" id="KW-1185">Reference proteome</keyword>
<dbReference type="SUPFAM" id="SSF50978">
    <property type="entry name" value="WD40 repeat-like"/>
    <property type="match status" value="1"/>
</dbReference>
<keyword evidence="7" id="KW-0677">Repeat</keyword>
<dbReference type="GO" id="GO:0070971">
    <property type="term" value="C:endoplasmic reticulum exit site"/>
    <property type="evidence" value="ECO:0007669"/>
    <property type="project" value="TreeGrafter"/>
</dbReference>
<dbReference type="Gene3D" id="1.25.40.1030">
    <property type="match status" value="1"/>
</dbReference>
<feature type="compositionally biased region" description="Pro residues" evidence="13">
    <location>
        <begin position="1077"/>
        <end position="1090"/>
    </location>
</feature>
<evidence type="ECO:0000256" key="8">
    <source>
        <dbReference type="ARBA" id="ARBA00022824"/>
    </source>
</evidence>
<comment type="function">
    <text evidence="11">Component of the coat protein complex II (COPII) which promotes the formation of transport vesicles from the endoplasmic reticulum (ER). The coat has two main functions, the physical deformation of the endoplasmic reticulum membrane into vesicles and the selection of cargo molecules.</text>
</comment>
<evidence type="ECO:0000256" key="1">
    <source>
        <dbReference type="ARBA" id="ARBA00004240"/>
    </source>
</evidence>
<dbReference type="GO" id="GO:0090110">
    <property type="term" value="P:COPII-coated vesicle cargo loading"/>
    <property type="evidence" value="ECO:0007669"/>
    <property type="project" value="TreeGrafter"/>
</dbReference>
<protein>
    <recommendedName>
        <fullName evidence="4">Protein transport protein SEC31</fullName>
    </recommendedName>
    <alternativeName>
        <fullName evidence="3">Protein transport protein sec31</fullName>
    </alternativeName>
</protein>
<gene>
    <name evidence="14" type="ORF">DM01DRAFT_1335958</name>
</gene>
<evidence type="ECO:0000256" key="5">
    <source>
        <dbReference type="ARBA" id="ARBA00022448"/>
    </source>
</evidence>
<comment type="similarity">
    <text evidence="2">Belongs to the WD repeat SEC31 family.</text>
</comment>
<feature type="compositionally biased region" description="Pro residues" evidence="13">
    <location>
        <begin position="914"/>
        <end position="926"/>
    </location>
</feature>
<evidence type="ECO:0000256" key="9">
    <source>
        <dbReference type="ARBA" id="ARBA00022892"/>
    </source>
</evidence>
<evidence type="ECO:0000256" key="12">
    <source>
        <dbReference type="PROSITE-ProRule" id="PRU00221"/>
    </source>
</evidence>
<dbReference type="InterPro" id="IPR036322">
    <property type="entry name" value="WD40_repeat_dom_sf"/>
</dbReference>
<evidence type="ECO:0000256" key="2">
    <source>
        <dbReference type="ARBA" id="ARBA00009358"/>
    </source>
</evidence>
<keyword evidence="10" id="KW-0653">Protein transport</keyword>
<dbReference type="InterPro" id="IPR001680">
    <property type="entry name" value="WD40_rpt"/>
</dbReference>
<evidence type="ECO:0000313" key="14">
    <source>
        <dbReference type="EMBL" id="ORX54101.1"/>
    </source>
</evidence>
<dbReference type="PROSITE" id="PS50082">
    <property type="entry name" value="WD_REPEATS_2"/>
    <property type="match status" value="1"/>
</dbReference>
<reference evidence="14 15" key="1">
    <citation type="submission" date="2016-07" db="EMBL/GenBank/DDBJ databases">
        <title>Pervasive Adenine N6-methylation of Active Genes in Fungi.</title>
        <authorList>
            <consortium name="DOE Joint Genome Institute"/>
            <person name="Mondo S.J."/>
            <person name="Dannebaum R.O."/>
            <person name="Kuo R.C."/>
            <person name="Labutti K."/>
            <person name="Haridas S."/>
            <person name="Kuo A."/>
            <person name="Salamov A."/>
            <person name="Ahrendt S.R."/>
            <person name="Lipzen A."/>
            <person name="Sullivan W."/>
            <person name="Andreopoulos W.B."/>
            <person name="Clum A."/>
            <person name="Lindquist E."/>
            <person name="Daum C."/>
            <person name="Ramamoorthy G.K."/>
            <person name="Gryganskyi A."/>
            <person name="Culley D."/>
            <person name="Magnuson J.K."/>
            <person name="James T.Y."/>
            <person name="O'Malley M.A."/>
            <person name="Stajich J.E."/>
            <person name="Spatafora J.W."/>
            <person name="Visel A."/>
            <person name="Grigoriev I.V."/>
        </authorList>
    </citation>
    <scope>NUCLEOTIDE SEQUENCE [LARGE SCALE GENOMIC DNA]</scope>
    <source>
        <strain evidence="14 15">NRRL 3301</strain>
    </source>
</reference>
<evidence type="ECO:0000256" key="10">
    <source>
        <dbReference type="ARBA" id="ARBA00022927"/>
    </source>
</evidence>
<feature type="region of interest" description="Disordered" evidence="13">
    <location>
        <begin position="1026"/>
        <end position="1147"/>
    </location>
</feature>
<feature type="region of interest" description="Disordered" evidence="13">
    <location>
        <begin position="902"/>
        <end position="928"/>
    </location>
</feature>
<evidence type="ECO:0000256" key="3">
    <source>
        <dbReference type="ARBA" id="ARBA00013507"/>
    </source>
</evidence>
<dbReference type="OrthoDB" id="542917at2759"/>
<dbReference type="InterPro" id="IPR019775">
    <property type="entry name" value="WD40_repeat_CS"/>
</dbReference>
<feature type="region of interest" description="Disordered" evidence="13">
    <location>
        <begin position="475"/>
        <end position="510"/>
    </location>
</feature>
<evidence type="ECO:0000256" key="13">
    <source>
        <dbReference type="SAM" id="MobiDB-lite"/>
    </source>
</evidence>
<dbReference type="EMBL" id="MCGT01000014">
    <property type="protein sequence ID" value="ORX54101.1"/>
    <property type="molecule type" value="Genomic_DNA"/>
</dbReference>
<evidence type="ECO:0000256" key="11">
    <source>
        <dbReference type="ARBA" id="ARBA00025471"/>
    </source>
</evidence>
<dbReference type="Gene3D" id="1.20.940.10">
    <property type="entry name" value="Functional domain of the splicing factor Prp18"/>
    <property type="match status" value="1"/>
</dbReference>
<evidence type="ECO:0000256" key="7">
    <source>
        <dbReference type="ARBA" id="ARBA00022737"/>
    </source>
</evidence>
<dbReference type="Pfam" id="PF00400">
    <property type="entry name" value="WD40"/>
    <property type="match status" value="1"/>
</dbReference>
<evidence type="ECO:0000313" key="15">
    <source>
        <dbReference type="Proteomes" id="UP000242146"/>
    </source>
</evidence>
<feature type="repeat" description="WD" evidence="12">
    <location>
        <begin position="244"/>
        <end position="286"/>
    </location>
</feature>
<feature type="compositionally biased region" description="Basic and acidic residues" evidence="13">
    <location>
        <begin position="1034"/>
        <end position="1049"/>
    </location>
</feature>
<dbReference type="GO" id="GO:0015031">
    <property type="term" value="P:protein transport"/>
    <property type="evidence" value="ECO:0007669"/>
    <property type="project" value="UniProtKB-KW"/>
</dbReference>
<dbReference type="GO" id="GO:0030127">
    <property type="term" value="C:COPII vesicle coat"/>
    <property type="evidence" value="ECO:0007669"/>
    <property type="project" value="TreeGrafter"/>
</dbReference>
<dbReference type="InterPro" id="IPR040251">
    <property type="entry name" value="SEC31-like"/>
</dbReference>
<name>A0A1X2GHV6_9FUNG</name>
<dbReference type="GO" id="GO:0005198">
    <property type="term" value="F:structural molecule activity"/>
    <property type="evidence" value="ECO:0007669"/>
    <property type="project" value="TreeGrafter"/>
</dbReference>
<organism evidence="14 15">
    <name type="scientific">Hesseltinella vesiculosa</name>
    <dbReference type="NCBI Taxonomy" id="101127"/>
    <lineage>
        <taxon>Eukaryota</taxon>
        <taxon>Fungi</taxon>
        <taxon>Fungi incertae sedis</taxon>
        <taxon>Mucoromycota</taxon>
        <taxon>Mucoromycotina</taxon>
        <taxon>Mucoromycetes</taxon>
        <taxon>Mucorales</taxon>
        <taxon>Cunninghamellaceae</taxon>
        <taxon>Hesseltinella</taxon>
    </lineage>
</organism>
<dbReference type="PANTHER" id="PTHR13923:SF11">
    <property type="entry name" value="SECRETORY 31, ISOFORM D"/>
    <property type="match status" value="1"/>
</dbReference>
<keyword evidence="9" id="KW-0931">ER-Golgi transport</keyword>